<dbReference type="InterPro" id="IPR011993">
    <property type="entry name" value="PH-like_dom_sf"/>
</dbReference>
<evidence type="ECO:0000256" key="2">
    <source>
        <dbReference type="SAM" id="MobiDB-lite"/>
    </source>
</evidence>
<evidence type="ECO:0008006" key="4">
    <source>
        <dbReference type="Google" id="ProtNLM"/>
    </source>
</evidence>
<gene>
    <name evidence="3" type="ORF">PYX00_007339</name>
</gene>
<dbReference type="PANTHER" id="PTHR12345">
    <property type="entry name" value="SYNTENIN RELATED"/>
    <property type="match status" value="1"/>
</dbReference>
<reference evidence="3" key="1">
    <citation type="journal article" date="2024" name="Gigascience">
        <title>Chromosome-level genome of the poultry shaft louse Menopon gallinae provides insight into the host-switching and adaptive evolution of parasitic lice.</title>
        <authorList>
            <person name="Xu Y."/>
            <person name="Ma L."/>
            <person name="Liu S."/>
            <person name="Liang Y."/>
            <person name="Liu Q."/>
            <person name="He Z."/>
            <person name="Tian L."/>
            <person name="Duan Y."/>
            <person name="Cai W."/>
            <person name="Li H."/>
            <person name="Song F."/>
        </authorList>
    </citation>
    <scope>NUCLEOTIDE SEQUENCE</scope>
    <source>
        <strain evidence="3">Cailab_2023a</strain>
    </source>
</reference>
<feature type="compositionally biased region" description="Polar residues" evidence="2">
    <location>
        <begin position="343"/>
        <end position="359"/>
    </location>
</feature>
<dbReference type="PANTHER" id="PTHR12345:SF11">
    <property type="entry name" value="FI13065P"/>
    <property type="match status" value="1"/>
</dbReference>
<dbReference type="EMBL" id="JARGDH010000004">
    <property type="protein sequence ID" value="KAL0269699.1"/>
    <property type="molecule type" value="Genomic_DNA"/>
</dbReference>
<feature type="region of interest" description="Disordered" evidence="2">
    <location>
        <begin position="340"/>
        <end position="471"/>
    </location>
</feature>
<feature type="compositionally biased region" description="Basic and acidic residues" evidence="2">
    <location>
        <begin position="188"/>
        <end position="226"/>
    </location>
</feature>
<evidence type="ECO:0000256" key="1">
    <source>
        <dbReference type="ARBA" id="ARBA00022737"/>
    </source>
</evidence>
<proteinExistence type="predicted"/>
<protein>
    <recommendedName>
        <fullName evidence="4">PH domain-containing protein</fullName>
    </recommendedName>
</protein>
<comment type="caution">
    <text evidence="3">The sequence shown here is derived from an EMBL/GenBank/DDBJ whole genome shotgun (WGS) entry which is preliminary data.</text>
</comment>
<dbReference type="AlphaFoldDB" id="A0AAW2HIM0"/>
<dbReference type="SUPFAM" id="SSF50729">
    <property type="entry name" value="PH domain-like"/>
    <property type="match status" value="1"/>
</dbReference>
<evidence type="ECO:0000313" key="3">
    <source>
        <dbReference type="EMBL" id="KAL0269701.1"/>
    </source>
</evidence>
<feature type="compositionally biased region" description="Polar residues" evidence="2">
    <location>
        <begin position="451"/>
        <end position="470"/>
    </location>
</feature>
<feature type="region of interest" description="Disordered" evidence="2">
    <location>
        <begin position="150"/>
        <end position="234"/>
    </location>
</feature>
<sequence>MDQTQRGVATDSNNLSALSSSQMPHVLFREIHKNAFLKKHSSDRRAGFPRKSEKVWVVFCVHDDVEAFLEMYPDQKVALTHKPEWFTSLANALHVSASICGHEDEFEFAVTLSTQVIRLAAPSWESMMEWVDTIRNKLRELKVLSPKENLYSKMPEQKQPLLPTRDPNSPLPLPPDGPSTLLPGVEPVHLETRVEPNERHQRGNERRTRHEETREASQPESSHESEPIPNRTRISLNRTVSVPEASAAQRITTSIPTCSNITVIEVSCPRNSHSVSECNSFDYVVDNAQGDADGDDVFVTPPVTPKLIPETSGAHYEHVFLPNAAESSSVSVNANEFKVNGENGASSSHDDNIPSTSAVSDRRISKGPSENGCISQQVQSKLEKVTISGMIPRVPAKSSRSREAAEVPEEPSTEGSSSSPAYSQVKKKGKVKDPRVLSPLPRRKTEEASESGPSTSGNARPSVPITNNTDVEPLTATVQPAVGVIAVEDIPLIGGHQRRRRRSSSSDAATTSANNIARGITGADRIRINVPLTREDGDGRGLDVRNDEHVHATKSSARLTLREQQVLQLRREMMHPGGVRLQLRRKECVSSIALVDVLSGVWVAGWKQREHPMLYNALHIGDQLISVSDVVVRSAAEAQKIIRNSNNIYIELIIRRVPFGRVFALHRSSEGQNLGIVQEGNTAEISDVLPNSVAARAGLSPKTTSMDGLSLTTWFLTEINGRPLNLFFKDNEVRDRLNAVGKDISILVQPHDFIKQIKKNLKNFRSYKDYIVQ</sequence>
<dbReference type="GO" id="GO:0005737">
    <property type="term" value="C:cytoplasm"/>
    <property type="evidence" value="ECO:0007669"/>
    <property type="project" value="TreeGrafter"/>
</dbReference>
<dbReference type="EMBL" id="JARGDH010000004">
    <property type="protein sequence ID" value="KAL0269700.1"/>
    <property type="molecule type" value="Genomic_DNA"/>
</dbReference>
<dbReference type="GO" id="GO:0005886">
    <property type="term" value="C:plasma membrane"/>
    <property type="evidence" value="ECO:0007669"/>
    <property type="project" value="TreeGrafter"/>
</dbReference>
<keyword evidence="1" id="KW-0677">Repeat</keyword>
<organism evidence="3">
    <name type="scientific">Menopon gallinae</name>
    <name type="common">poultry shaft louse</name>
    <dbReference type="NCBI Taxonomy" id="328185"/>
    <lineage>
        <taxon>Eukaryota</taxon>
        <taxon>Metazoa</taxon>
        <taxon>Ecdysozoa</taxon>
        <taxon>Arthropoda</taxon>
        <taxon>Hexapoda</taxon>
        <taxon>Insecta</taxon>
        <taxon>Pterygota</taxon>
        <taxon>Neoptera</taxon>
        <taxon>Paraneoptera</taxon>
        <taxon>Psocodea</taxon>
        <taxon>Troctomorpha</taxon>
        <taxon>Phthiraptera</taxon>
        <taxon>Amblycera</taxon>
        <taxon>Menoponidae</taxon>
        <taxon>Menopon</taxon>
    </lineage>
</organism>
<dbReference type="Gene3D" id="2.30.29.30">
    <property type="entry name" value="Pleckstrin-homology domain (PH domain)/Phosphotyrosine-binding domain (PTB)"/>
    <property type="match status" value="1"/>
</dbReference>
<dbReference type="EMBL" id="JARGDH010000004">
    <property type="protein sequence ID" value="KAL0269701.1"/>
    <property type="molecule type" value="Genomic_DNA"/>
</dbReference>
<dbReference type="InterPro" id="IPR051230">
    <property type="entry name" value="APP-Binding"/>
</dbReference>
<name>A0AAW2HIM0_9NEOP</name>
<feature type="region of interest" description="Disordered" evidence="2">
    <location>
        <begin position="495"/>
        <end position="516"/>
    </location>
</feature>
<accession>A0AAW2HIM0</accession>